<organism evidence="6 7">
    <name type="scientific">Eisenbergiella tayi</name>
    <dbReference type="NCBI Taxonomy" id="1432052"/>
    <lineage>
        <taxon>Bacteria</taxon>
        <taxon>Bacillati</taxon>
        <taxon>Bacillota</taxon>
        <taxon>Clostridia</taxon>
        <taxon>Lachnospirales</taxon>
        <taxon>Lachnospiraceae</taxon>
        <taxon>Eisenbergiella</taxon>
    </lineage>
</organism>
<evidence type="ECO:0000256" key="1">
    <source>
        <dbReference type="ARBA" id="ARBA00008875"/>
    </source>
</evidence>
<evidence type="ECO:0000256" key="4">
    <source>
        <dbReference type="PIRSR" id="PIRSR600514-1"/>
    </source>
</evidence>
<name>A0A1E3ALI6_9FIRM</name>
<dbReference type="PANTHER" id="PTHR12631">
    <property type="entry name" value="ALPHA-L-IDURONIDASE"/>
    <property type="match status" value="1"/>
</dbReference>
<comment type="caution">
    <text evidence="6">The sequence shown here is derived from an EMBL/GenBank/DDBJ whole genome shotgun (WGS) entry which is preliminary data.</text>
</comment>
<dbReference type="EMBL" id="MCGH01000001">
    <property type="protein sequence ID" value="ODM08986.1"/>
    <property type="molecule type" value="Genomic_DNA"/>
</dbReference>
<evidence type="ECO:0000313" key="7">
    <source>
        <dbReference type="Proteomes" id="UP000094067"/>
    </source>
</evidence>
<sequence>MSKQVNVKVDAGESGGVQEHLWRFIGYDECNYTYIPEGMELLGKFAALGDAPYYFRTHFMFCTGNCHGTYKFGSTNIYWEDENGEAVYDFTYYDYIIDAFLKSGNKPFVELGFMPMALVDTNYLKPAGGNWENYAQYKEVGWTCPPKDYEKWHAFIKAVISHLAEKYGREEVISWYFELWNEPDIFYWSGTAAEYCKLFDYTEHAVHEVLPEARLSGPAVTGIFEGGHAQKFFRFFLDHCRDGANFCTQEKGTRLDFITFHVKGGGFPFEMHAAKAVPSVESLVHQVKLGLDIIKEYGYQDCEVVLSEADPDGWAAGGVYDNANMIFRNTEYYASYVASTYEKIDRLSVQYGIKVRPLAWAFMFPGERCFEGTRTFTTQGIDKAVFNMFKIYGSLGDEKLAFESDGAEKLDFLQEPEIGLKNHSRYTGEGEDTDVSGFAVKGRNGEIQIVVYSHCNDRDKEEDQTICLKVDGVGSREVNVSHYRIDSLHSNPYAEWEKQGRPLFPEGEQYAAIKARDGLEKLCDDEKVTVQGSLELQFEMPAHGVSYLVIK</sequence>
<dbReference type="AlphaFoldDB" id="A0A1E3ALI6"/>
<dbReference type="InterPro" id="IPR000514">
    <property type="entry name" value="Glyco_hydro_39"/>
</dbReference>
<accession>A0A1E3ALI6</accession>
<dbReference type="InterPro" id="IPR051923">
    <property type="entry name" value="Glycosyl_Hydrolase_39"/>
</dbReference>
<keyword evidence="2 6" id="KW-0378">Hydrolase</keyword>
<dbReference type="PROSITE" id="PS01027">
    <property type="entry name" value="GLYCOSYL_HYDROL_F39"/>
    <property type="match status" value="1"/>
</dbReference>
<dbReference type="GO" id="GO:0009044">
    <property type="term" value="F:xylan 1,4-beta-xylosidase activity"/>
    <property type="evidence" value="ECO:0007669"/>
    <property type="project" value="UniProtKB-EC"/>
</dbReference>
<dbReference type="PRINTS" id="PR00745">
    <property type="entry name" value="GLHYDRLASE39"/>
</dbReference>
<dbReference type="Gene3D" id="2.60.40.1500">
    <property type="entry name" value="Glycosyl hydrolase domain, family 39"/>
    <property type="match status" value="1"/>
</dbReference>
<comment type="similarity">
    <text evidence="1">Belongs to the glycosyl hydrolase 39 family.</text>
</comment>
<dbReference type="Pfam" id="PF01229">
    <property type="entry name" value="Glyco_hydro_39"/>
    <property type="match status" value="1"/>
</dbReference>
<gene>
    <name evidence="6" type="primary">xynB_2</name>
    <name evidence="6" type="ORF">BEI61_00615</name>
</gene>
<dbReference type="Proteomes" id="UP000094067">
    <property type="component" value="Unassembled WGS sequence"/>
</dbReference>
<evidence type="ECO:0000256" key="2">
    <source>
        <dbReference type="ARBA" id="ARBA00022801"/>
    </source>
</evidence>
<dbReference type="GO" id="GO:0005975">
    <property type="term" value="P:carbohydrate metabolic process"/>
    <property type="evidence" value="ECO:0007669"/>
    <property type="project" value="InterPro"/>
</dbReference>
<reference evidence="6 7" key="1">
    <citation type="submission" date="2016-07" db="EMBL/GenBank/DDBJ databases">
        <title>Characterization of isolates of Eisenbergiella tayi derived from blood cultures, using whole genome sequencing.</title>
        <authorList>
            <person name="Burdz T."/>
            <person name="Wiebe D."/>
            <person name="Huynh C."/>
            <person name="Bernard K."/>
        </authorList>
    </citation>
    <scope>NUCLEOTIDE SEQUENCE [LARGE SCALE GENOMIC DNA]</scope>
    <source>
        <strain evidence="6 7">NML 110608</strain>
    </source>
</reference>
<dbReference type="InterPro" id="IPR049165">
    <property type="entry name" value="GH39_as"/>
</dbReference>
<dbReference type="RefSeq" id="WP_069151193.1">
    <property type="nucleotide sequence ID" value="NZ_MCGH01000001.1"/>
</dbReference>
<dbReference type="InterPro" id="IPR049166">
    <property type="entry name" value="GH39_cat"/>
</dbReference>
<evidence type="ECO:0000313" key="6">
    <source>
        <dbReference type="EMBL" id="ODM08986.1"/>
    </source>
</evidence>
<feature type="domain" description="Glycosyl hydrolases family 39 N-terminal catalytic" evidence="5">
    <location>
        <begin position="66"/>
        <end position="514"/>
    </location>
</feature>
<dbReference type="InterPro" id="IPR017853">
    <property type="entry name" value="GH"/>
</dbReference>
<dbReference type="Gene3D" id="3.20.20.80">
    <property type="entry name" value="Glycosidases"/>
    <property type="match status" value="1"/>
</dbReference>
<dbReference type="SUPFAM" id="SSF51011">
    <property type="entry name" value="Glycosyl hydrolase domain"/>
    <property type="match status" value="1"/>
</dbReference>
<dbReference type="EC" id="3.2.1.37" evidence="6"/>
<dbReference type="PANTHER" id="PTHR12631:SF8">
    <property type="entry name" value="ALPHA-L-IDURONIDASE"/>
    <property type="match status" value="1"/>
</dbReference>
<feature type="active site" description="Proton donor" evidence="4">
    <location>
        <position position="182"/>
    </location>
</feature>
<protein>
    <submittedName>
        <fullName evidence="6">Beta-xylosidase</fullName>
        <ecNumber evidence="6">3.2.1.37</ecNumber>
    </submittedName>
</protein>
<proteinExistence type="inferred from homology"/>
<evidence type="ECO:0000259" key="5">
    <source>
        <dbReference type="Pfam" id="PF01229"/>
    </source>
</evidence>
<dbReference type="SUPFAM" id="SSF51445">
    <property type="entry name" value="(Trans)glycosidases"/>
    <property type="match status" value="1"/>
</dbReference>
<evidence type="ECO:0000256" key="3">
    <source>
        <dbReference type="ARBA" id="ARBA00023295"/>
    </source>
</evidence>
<keyword evidence="3 6" id="KW-0326">Glycosidase</keyword>